<dbReference type="EMBL" id="VSSQ01000245">
    <property type="protein sequence ID" value="MPL87821.1"/>
    <property type="molecule type" value="Genomic_DNA"/>
</dbReference>
<reference evidence="1" key="1">
    <citation type="submission" date="2019-08" db="EMBL/GenBank/DDBJ databases">
        <authorList>
            <person name="Kucharzyk K."/>
            <person name="Murdoch R.W."/>
            <person name="Higgins S."/>
            <person name="Loffler F."/>
        </authorList>
    </citation>
    <scope>NUCLEOTIDE SEQUENCE</scope>
</reference>
<sequence>MKNLTFTKSRVLDYLWQYSRFYSQRLFECEEFSIEGKGYAAVTLLFSCFENICKSVTNDYDSSFYEVVKKLKENLSISEAEYHFLNQDEFCIRKIRNLFSHANISAINLVNHEDNRDILYPLTEEASCILLYKRISEIVFNLILKIISSHFLDASRERFQINLDSDIEKCKLEIKILTSKEMLVLKGLPEDYISDDLGIPEHAKIRLIENEPDANIYKDFTAKTPE</sequence>
<gene>
    <name evidence="1" type="ORF">SDC9_33831</name>
</gene>
<comment type="caution">
    <text evidence="1">The sequence shown here is derived from an EMBL/GenBank/DDBJ whole genome shotgun (WGS) entry which is preliminary data.</text>
</comment>
<accession>A0A644V9C5</accession>
<evidence type="ECO:0000313" key="1">
    <source>
        <dbReference type="EMBL" id="MPL87821.1"/>
    </source>
</evidence>
<organism evidence="1">
    <name type="scientific">bioreactor metagenome</name>
    <dbReference type="NCBI Taxonomy" id="1076179"/>
    <lineage>
        <taxon>unclassified sequences</taxon>
        <taxon>metagenomes</taxon>
        <taxon>ecological metagenomes</taxon>
    </lineage>
</organism>
<dbReference type="AlphaFoldDB" id="A0A644V9C5"/>
<proteinExistence type="predicted"/>
<protein>
    <submittedName>
        <fullName evidence="1">Uncharacterized protein</fullName>
    </submittedName>
</protein>
<name>A0A644V9C5_9ZZZZ</name>